<accession>A0A9D2G367</accession>
<reference evidence="4" key="1">
    <citation type="journal article" date="2021" name="PeerJ">
        <title>Extensive microbial diversity within the chicken gut microbiome revealed by metagenomics and culture.</title>
        <authorList>
            <person name="Gilroy R."/>
            <person name="Ravi A."/>
            <person name="Getino M."/>
            <person name="Pursley I."/>
            <person name="Horton D.L."/>
            <person name="Alikhan N.F."/>
            <person name="Baker D."/>
            <person name="Gharbi K."/>
            <person name="Hall N."/>
            <person name="Watson M."/>
            <person name="Adriaenssens E.M."/>
            <person name="Foster-Nyarko E."/>
            <person name="Jarju S."/>
            <person name="Secka A."/>
            <person name="Antonio M."/>
            <person name="Oren A."/>
            <person name="Chaudhuri R.R."/>
            <person name="La Ragione R."/>
            <person name="Hildebrand F."/>
            <person name="Pallen M.J."/>
        </authorList>
    </citation>
    <scope>NUCLEOTIDE SEQUENCE</scope>
    <source>
        <strain evidence="4">ChiW7-2402</strain>
    </source>
</reference>
<dbReference type="InterPro" id="IPR001764">
    <property type="entry name" value="Glyco_hydro_3_N"/>
</dbReference>
<gene>
    <name evidence="4" type="ORF">H9964_01535</name>
</gene>
<organism evidence="4 5">
    <name type="scientific">Candidatus Gallimonas intestinavium</name>
    <dbReference type="NCBI Taxonomy" id="2838603"/>
    <lineage>
        <taxon>Bacteria</taxon>
        <taxon>Bacillati</taxon>
        <taxon>Bacillota</taxon>
        <taxon>Clostridia</taxon>
        <taxon>Candidatus Gallimonas</taxon>
    </lineage>
</organism>
<evidence type="ECO:0000256" key="2">
    <source>
        <dbReference type="ARBA" id="ARBA00022801"/>
    </source>
</evidence>
<dbReference type="InterPro" id="IPR017853">
    <property type="entry name" value="GH"/>
</dbReference>
<dbReference type="InterPro" id="IPR050288">
    <property type="entry name" value="Cellulose_deg_GH3"/>
</dbReference>
<dbReference type="Pfam" id="PF00933">
    <property type="entry name" value="Glyco_hydro_3"/>
    <property type="match status" value="1"/>
</dbReference>
<dbReference type="InterPro" id="IPR036962">
    <property type="entry name" value="Glyco_hydro_3_N_sf"/>
</dbReference>
<proteinExistence type="inferred from homology"/>
<dbReference type="InterPro" id="IPR026891">
    <property type="entry name" value="Fn3-like"/>
</dbReference>
<comment type="similarity">
    <text evidence="1">Belongs to the glycosyl hydrolase 3 family.</text>
</comment>
<dbReference type="PANTHER" id="PTHR42715">
    <property type="entry name" value="BETA-GLUCOSIDASE"/>
    <property type="match status" value="1"/>
</dbReference>
<dbReference type="InterPro" id="IPR013783">
    <property type="entry name" value="Ig-like_fold"/>
</dbReference>
<dbReference type="InterPro" id="IPR002772">
    <property type="entry name" value="Glyco_hydro_3_C"/>
</dbReference>
<keyword evidence="2 4" id="KW-0378">Hydrolase</keyword>
<comment type="caution">
    <text evidence="4">The sequence shown here is derived from an EMBL/GenBank/DDBJ whole genome shotgun (WGS) entry which is preliminary data.</text>
</comment>
<reference evidence="4" key="2">
    <citation type="submission" date="2021-04" db="EMBL/GenBank/DDBJ databases">
        <authorList>
            <person name="Gilroy R."/>
        </authorList>
    </citation>
    <scope>NUCLEOTIDE SEQUENCE</scope>
    <source>
        <strain evidence="4">ChiW7-2402</strain>
    </source>
</reference>
<evidence type="ECO:0000259" key="3">
    <source>
        <dbReference type="SMART" id="SM01217"/>
    </source>
</evidence>
<dbReference type="GO" id="GO:0004553">
    <property type="term" value="F:hydrolase activity, hydrolyzing O-glycosyl compounds"/>
    <property type="evidence" value="ECO:0007669"/>
    <property type="project" value="InterPro"/>
</dbReference>
<dbReference type="SMART" id="SM01217">
    <property type="entry name" value="Fn3_like"/>
    <property type="match status" value="1"/>
</dbReference>
<dbReference type="Gene3D" id="3.20.20.300">
    <property type="entry name" value="Glycoside hydrolase, family 3, N-terminal domain"/>
    <property type="match status" value="1"/>
</dbReference>
<dbReference type="AlphaFoldDB" id="A0A9D2G367"/>
<dbReference type="Gene3D" id="3.40.50.1700">
    <property type="entry name" value="Glycoside hydrolase family 3 C-terminal domain"/>
    <property type="match status" value="1"/>
</dbReference>
<protein>
    <submittedName>
        <fullName evidence="4">Glycoside hydrolase family 3 C-terminal domain-containing protein</fullName>
    </submittedName>
</protein>
<dbReference type="SUPFAM" id="SSF52279">
    <property type="entry name" value="Beta-D-glucan exohydrolase, C-terminal domain"/>
    <property type="match status" value="1"/>
</dbReference>
<dbReference type="Pfam" id="PF14310">
    <property type="entry name" value="Fn3-like"/>
    <property type="match status" value="1"/>
</dbReference>
<dbReference type="GO" id="GO:0005975">
    <property type="term" value="P:carbohydrate metabolic process"/>
    <property type="evidence" value="ECO:0007669"/>
    <property type="project" value="InterPro"/>
</dbReference>
<dbReference type="Pfam" id="PF01915">
    <property type="entry name" value="Glyco_hydro_3_C"/>
    <property type="match status" value="1"/>
</dbReference>
<dbReference type="EMBL" id="DXBB01000033">
    <property type="protein sequence ID" value="HIZ72244.1"/>
    <property type="molecule type" value="Genomic_DNA"/>
</dbReference>
<dbReference type="PANTHER" id="PTHR42715:SF10">
    <property type="entry name" value="BETA-GLUCOSIDASE"/>
    <property type="match status" value="1"/>
</dbReference>
<dbReference type="Proteomes" id="UP000824102">
    <property type="component" value="Unassembled WGS sequence"/>
</dbReference>
<dbReference type="Gene3D" id="2.60.40.10">
    <property type="entry name" value="Immunoglobulins"/>
    <property type="match status" value="1"/>
</dbReference>
<evidence type="ECO:0000313" key="5">
    <source>
        <dbReference type="Proteomes" id="UP000824102"/>
    </source>
</evidence>
<dbReference type="InterPro" id="IPR036881">
    <property type="entry name" value="Glyco_hydro_3_C_sf"/>
</dbReference>
<feature type="domain" description="Fibronectin type III-like" evidence="3">
    <location>
        <begin position="337"/>
        <end position="408"/>
    </location>
</feature>
<sequence length="804" mass="88602">MFEKLIRNLRNVVTKLYIDITGSPLKQGENLAPEGAAAATPGMSELLCRAAAEGAVLLENDGTLPLKDKFALFGRTQTDSFYTGYGSGGDVVKPYQVSISEGISQERGLAPDRELLELYRKWAKEHPVDHGYWGNWPLNYPEMPLSEELVKGVSARAETAVVVLGRAAGEDRDCLLQAGSYYLNEDERRMLALTRKYFKKLVVLLNIGNVIDFAWVDEVKPNAVLLLWQGGMETGNACAKLLSGAVSPSGRLPMTIAKHYEDYPAKNFGDAHHTDYTEDIYVGYRYFETFARDKVRYPFGYGLSYTTFSFDPSLTYAQQGAQICVKVRNTGDCAGRCVVQAYVRKPFGKEGNPGRELVAFSKTGLLSPGEEEEVVLPAPVYRVTTYDEETSSEVLLGGEYVFFAGGDVRSAQEVGRVTTEGRVLRHLKERGAPRKPFPVFRAEEKGGEYALIQVPVRLARSDVKAEMEAFLPPESLWDVHTEPCTFEDVKAGKVPLRAFVAQLSFDELEAVSRGDYKMNSPLGPEGNAGAFGGVLPSLNKKGVPPVITTDGPSGIRLKRASSLLPIGTLLACTFDEALVSEVYAGVGGEMKERGSDVLLAPGMNIQRSPLCGRNFEYYSEDPVLSGKIAAAAVRGIQSAGVSACPKHFACNNQEFNRNNHDARVSERALREIYLKGFEICVREANPHCIMTSYNKVNGVWAHYHFELVRGILRGEWGFGGCVMTDWWMKSARCPEDPRLKDNAYRIRAGVNVLMPGGDYFGKRKPDGTVRAALKKGGLTMAELRRNAEEVLSFVLHSSAEMKEV</sequence>
<name>A0A9D2G367_9FIRM</name>
<evidence type="ECO:0000313" key="4">
    <source>
        <dbReference type="EMBL" id="HIZ72244.1"/>
    </source>
</evidence>
<dbReference type="PRINTS" id="PR00133">
    <property type="entry name" value="GLHYDRLASE3"/>
</dbReference>
<dbReference type="SUPFAM" id="SSF51445">
    <property type="entry name" value="(Trans)glycosidases"/>
    <property type="match status" value="1"/>
</dbReference>
<evidence type="ECO:0000256" key="1">
    <source>
        <dbReference type="ARBA" id="ARBA00005336"/>
    </source>
</evidence>